<protein>
    <submittedName>
        <fullName evidence="1">Uncharacterized protein</fullName>
    </submittedName>
</protein>
<name>A0A8S9V9J5_PHYIN</name>
<dbReference type="Proteomes" id="UP000704712">
    <property type="component" value="Unassembled WGS sequence"/>
</dbReference>
<evidence type="ECO:0000313" key="1">
    <source>
        <dbReference type="EMBL" id="KAF4148064.1"/>
    </source>
</evidence>
<accession>A0A8S9V9J5</accession>
<sequence>MLRRIQQLQVQEDHARKCTTVDELRIIATNPIEDPVRAIMRLYGKAPFARGVHLTVFDDCSRDEFVQSSKGLQGLTHADQQSLIFRVTVWGADVTDWHVCSWDPAGILVPSPRIIHTN</sequence>
<dbReference type="AlphaFoldDB" id="A0A8S9V9J5"/>
<gene>
    <name evidence="1" type="ORF">GN958_ATG02758</name>
</gene>
<organism evidence="1 2">
    <name type="scientific">Phytophthora infestans</name>
    <name type="common">Potato late blight agent</name>
    <name type="synonym">Botrytis infestans</name>
    <dbReference type="NCBI Taxonomy" id="4787"/>
    <lineage>
        <taxon>Eukaryota</taxon>
        <taxon>Sar</taxon>
        <taxon>Stramenopiles</taxon>
        <taxon>Oomycota</taxon>
        <taxon>Peronosporomycetes</taxon>
        <taxon>Peronosporales</taxon>
        <taxon>Peronosporaceae</taxon>
        <taxon>Phytophthora</taxon>
    </lineage>
</organism>
<evidence type="ECO:0000313" key="2">
    <source>
        <dbReference type="Proteomes" id="UP000704712"/>
    </source>
</evidence>
<comment type="caution">
    <text evidence="1">The sequence shown here is derived from an EMBL/GenBank/DDBJ whole genome shotgun (WGS) entry which is preliminary data.</text>
</comment>
<dbReference type="EMBL" id="JAACNO010000370">
    <property type="protein sequence ID" value="KAF4148064.1"/>
    <property type="molecule type" value="Genomic_DNA"/>
</dbReference>
<reference evidence="1" key="1">
    <citation type="submission" date="2020-03" db="EMBL/GenBank/DDBJ databases">
        <title>Hybrid Assembly of Korean Phytophthora infestans isolates.</title>
        <authorList>
            <person name="Prokchorchik M."/>
            <person name="Lee Y."/>
            <person name="Seo J."/>
            <person name="Cho J.-H."/>
            <person name="Park Y.-E."/>
            <person name="Jang D.-C."/>
            <person name="Im J.-S."/>
            <person name="Choi J.-G."/>
            <person name="Park H.-J."/>
            <person name="Lee G.-B."/>
            <person name="Lee Y.-G."/>
            <person name="Hong S.-Y."/>
            <person name="Cho K."/>
            <person name="Sohn K.H."/>
        </authorList>
    </citation>
    <scope>NUCLEOTIDE SEQUENCE</scope>
    <source>
        <strain evidence="1">KR_2_A2</strain>
    </source>
</reference>
<proteinExistence type="predicted"/>